<evidence type="ECO:0000256" key="7">
    <source>
        <dbReference type="ARBA" id="ARBA00024033"/>
    </source>
</evidence>
<evidence type="ECO:0000313" key="11">
    <source>
        <dbReference type="Proteomes" id="UP000293036"/>
    </source>
</evidence>
<dbReference type="EMBL" id="SJDT01000001">
    <property type="protein sequence ID" value="TBW23630.1"/>
    <property type="molecule type" value="Genomic_DNA"/>
</dbReference>
<evidence type="ECO:0000256" key="8">
    <source>
        <dbReference type="SAM" id="MobiDB-lite"/>
    </source>
</evidence>
<feature type="transmembrane region" description="Helical" evidence="9">
    <location>
        <begin position="93"/>
        <end position="113"/>
    </location>
</feature>
<comment type="caution">
    <text evidence="10">The sequence shown here is derived from an EMBL/GenBank/DDBJ whole genome shotgun (WGS) entry which is preliminary data.</text>
</comment>
<name>A0A4Q9V210_9ACTO</name>
<evidence type="ECO:0000256" key="3">
    <source>
        <dbReference type="ARBA" id="ARBA00022679"/>
    </source>
</evidence>
<feature type="transmembrane region" description="Helical" evidence="9">
    <location>
        <begin position="366"/>
        <end position="385"/>
    </location>
</feature>
<reference evidence="10 11" key="1">
    <citation type="submission" date="2019-02" db="EMBL/GenBank/DDBJ databases">
        <title>Arcanobacterium bovis sp. nov., isolated from the milk of a cow with mastitis.</title>
        <authorList>
            <person name="Sammra O."/>
            <person name="Foster G."/>
            <person name="Hassan A."/>
            <person name="Alssahen M."/>
            <person name="Laemmler C."/>
            <person name="Borowiak M."/>
            <person name="Malorny B."/>
            <person name="Abdulmawjood A."/>
        </authorList>
    </citation>
    <scope>NUCLEOTIDE SEQUENCE [LARGE SCALE GENOMIC DNA]</scope>
    <source>
        <strain evidence="10 11">C605018/01/1</strain>
    </source>
</reference>
<feature type="transmembrane region" description="Helical" evidence="9">
    <location>
        <begin position="170"/>
        <end position="196"/>
    </location>
</feature>
<keyword evidence="3" id="KW-0808">Transferase</keyword>
<dbReference type="Proteomes" id="UP000293036">
    <property type="component" value="Unassembled WGS sequence"/>
</dbReference>
<evidence type="ECO:0000313" key="10">
    <source>
        <dbReference type="EMBL" id="TBW23630.1"/>
    </source>
</evidence>
<gene>
    <name evidence="10" type="ORF">EZJ44_00355</name>
</gene>
<feature type="transmembrane region" description="Helical" evidence="9">
    <location>
        <begin position="208"/>
        <end position="225"/>
    </location>
</feature>
<comment type="similarity">
    <text evidence="7">Belongs to the glycosyltransferase 87 family.</text>
</comment>
<dbReference type="InterPro" id="IPR018584">
    <property type="entry name" value="GT87"/>
</dbReference>
<evidence type="ECO:0000256" key="9">
    <source>
        <dbReference type="SAM" id="Phobius"/>
    </source>
</evidence>
<keyword evidence="6 9" id="KW-0472">Membrane</keyword>
<dbReference type="Pfam" id="PF09594">
    <property type="entry name" value="GT87"/>
    <property type="match status" value="1"/>
</dbReference>
<feature type="transmembrane region" description="Helical" evidence="9">
    <location>
        <begin position="320"/>
        <end position="335"/>
    </location>
</feature>
<feature type="transmembrane region" description="Helical" evidence="9">
    <location>
        <begin position="266"/>
        <end position="286"/>
    </location>
</feature>
<feature type="transmembrane region" description="Helical" evidence="9">
    <location>
        <begin position="12"/>
        <end position="34"/>
    </location>
</feature>
<comment type="subcellular location">
    <subcellularLocation>
        <location evidence="1">Cell membrane</location>
        <topology evidence="1">Multi-pass membrane protein</topology>
    </subcellularLocation>
</comment>
<keyword evidence="11" id="KW-1185">Reference proteome</keyword>
<dbReference type="GO" id="GO:0005886">
    <property type="term" value="C:plasma membrane"/>
    <property type="evidence" value="ECO:0007669"/>
    <property type="project" value="UniProtKB-SubCell"/>
</dbReference>
<feature type="transmembrane region" description="Helical" evidence="9">
    <location>
        <begin position="125"/>
        <end position="145"/>
    </location>
</feature>
<evidence type="ECO:0000256" key="1">
    <source>
        <dbReference type="ARBA" id="ARBA00004651"/>
    </source>
</evidence>
<keyword evidence="5 9" id="KW-1133">Transmembrane helix</keyword>
<evidence type="ECO:0000256" key="5">
    <source>
        <dbReference type="ARBA" id="ARBA00022989"/>
    </source>
</evidence>
<keyword evidence="4 9" id="KW-0812">Transmembrane</keyword>
<dbReference type="GO" id="GO:0016758">
    <property type="term" value="F:hexosyltransferase activity"/>
    <property type="evidence" value="ECO:0007669"/>
    <property type="project" value="InterPro"/>
</dbReference>
<accession>A0A4Q9V210</accession>
<evidence type="ECO:0000256" key="6">
    <source>
        <dbReference type="ARBA" id="ARBA00023136"/>
    </source>
</evidence>
<sequence>MTKFEQKALKLITEHLHVLLIIGVIAGAVLIRILGLKNPSGDTTGFIVPWFEEIRAGGGFFYLDHQVGDYNLPYQTIMSGLTYLSAWAQPLTLIKIPALIFDFILAFAGYELVKTHNPNLPKMTYWCVFLVVLWVPSVWLNSAFWGQSDAIYTSFVLFSVSFLIQDRPRWASFFLGLAFAFKLQTVFILPLFVILYMTTKRISIFHSIWALIGFYVPCLPAIMAGRDLLTPFKLYFDQTDIWKSMYLNYPSFWSVVSKYGDVPYFALKHTAVILAAVVLFVGMYLVHAQKIDMSRGVNITKVGAWGIWTCVMFLPAMHDRYAYVLLILLVAGSFIDNKLIPYAVIVAVLDMFLYGLALFGGGDVPLIVLGVVNVGAYAWYSYCLFSKNATSHGEMDPKRGEAIGSNVAPQKLR</sequence>
<dbReference type="AlphaFoldDB" id="A0A4Q9V210"/>
<keyword evidence="2" id="KW-1003">Cell membrane</keyword>
<feature type="region of interest" description="Disordered" evidence="8">
    <location>
        <begin position="391"/>
        <end position="413"/>
    </location>
</feature>
<evidence type="ECO:0000256" key="4">
    <source>
        <dbReference type="ARBA" id="ARBA00022692"/>
    </source>
</evidence>
<organism evidence="10 11">
    <name type="scientific">Arcanobacterium bovis</name>
    <dbReference type="NCBI Taxonomy" id="2529275"/>
    <lineage>
        <taxon>Bacteria</taxon>
        <taxon>Bacillati</taxon>
        <taxon>Actinomycetota</taxon>
        <taxon>Actinomycetes</taxon>
        <taxon>Actinomycetales</taxon>
        <taxon>Actinomycetaceae</taxon>
        <taxon>Arcanobacterium</taxon>
    </lineage>
</organism>
<dbReference type="OrthoDB" id="9776737at2"/>
<protein>
    <submittedName>
        <fullName evidence="10">DUF2029 domain-containing protein</fullName>
    </submittedName>
</protein>
<proteinExistence type="inferred from homology"/>
<dbReference type="RefSeq" id="WP_131279000.1">
    <property type="nucleotide sequence ID" value="NZ_JBHSLR010000009.1"/>
</dbReference>
<evidence type="ECO:0000256" key="2">
    <source>
        <dbReference type="ARBA" id="ARBA00022475"/>
    </source>
</evidence>